<dbReference type="EMBL" id="ML976991">
    <property type="protein sequence ID" value="KAF1956650.1"/>
    <property type="molecule type" value="Genomic_DNA"/>
</dbReference>
<evidence type="ECO:0000313" key="2">
    <source>
        <dbReference type="EMBL" id="KAF1956650.1"/>
    </source>
</evidence>
<keyword evidence="1" id="KW-0732">Signal</keyword>
<reference evidence="2" key="1">
    <citation type="journal article" date="2020" name="Stud. Mycol.">
        <title>101 Dothideomycetes genomes: a test case for predicting lifestyles and emergence of pathogens.</title>
        <authorList>
            <person name="Haridas S."/>
            <person name="Albert R."/>
            <person name="Binder M."/>
            <person name="Bloem J."/>
            <person name="Labutti K."/>
            <person name="Salamov A."/>
            <person name="Andreopoulos B."/>
            <person name="Baker S."/>
            <person name="Barry K."/>
            <person name="Bills G."/>
            <person name="Bluhm B."/>
            <person name="Cannon C."/>
            <person name="Castanera R."/>
            <person name="Culley D."/>
            <person name="Daum C."/>
            <person name="Ezra D."/>
            <person name="Gonzalez J."/>
            <person name="Henrissat B."/>
            <person name="Kuo A."/>
            <person name="Liang C."/>
            <person name="Lipzen A."/>
            <person name="Lutzoni F."/>
            <person name="Magnuson J."/>
            <person name="Mondo S."/>
            <person name="Nolan M."/>
            <person name="Ohm R."/>
            <person name="Pangilinan J."/>
            <person name="Park H.-J."/>
            <person name="Ramirez L."/>
            <person name="Alfaro M."/>
            <person name="Sun H."/>
            <person name="Tritt A."/>
            <person name="Yoshinaga Y."/>
            <person name="Zwiers L.-H."/>
            <person name="Turgeon B."/>
            <person name="Goodwin S."/>
            <person name="Spatafora J."/>
            <person name="Crous P."/>
            <person name="Grigoriev I."/>
        </authorList>
    </citation>
    <scope>NUCLEOTIDE SEQUENCE</scope>
    <source>
        <strain evidence="2">CBS 675.92</strain>
    </source>
</reference>
<organism evidence="2 3">
    <name type="scientific">Byssothecium circinans</name>
    <dbReference type="NCBI Taxonomy" id="147558"/>
    <lineage>
        <taxon>Eukaryota</taxon>
        <taxon>Fungi</taxon>
        <taxon>Dikarya</taxon>
        <taxon>Ascomycota</taxon>
        <taxon>Pezizomycotina</taxon>
        <taxon>Dothideomycetes</taxon>
        <taxon>Pleosporomycetidae</taxon>
        <taxon>Pleosporales</taxon>
        <taxon>Massarineae</taxon>
        <taxon>Massarinaceae</taxon>
        <taxon>Byssothecium</taxon>
    </lineage>
</organism>
<feature type="chain" id="PRO_5025570895" evidence="1">
    <location>
        <begin position="16"/>
        <end position="431"/>
    </location>
</feature>
<dbReference type="AlphaFoldDB" id="A0A6A5TX59"/>
<evidence type="ECO:0000256" key="1">
    <source>
        <dbReference type="SAM" id="SignalP"/>
    </source>
</evidence>
<protein>
    <submittedName>
        <fullName evidence="2">Uncharacterized protein</fullName>
    </submittedName>
</protein>
<sequence>MKYLFVLLFAVLAAALTPEPSHDGAGTAGVCPADCETTYNTCLHRQSEEFCLDTVCFFGHNKCYDCPFCAPADPPVSSAALSKKWNCDFGCSYSCNYGCSDLIRNCNGDRGCLKSNVCSLKKCSKCQPCLAALTADDKASTQDEVSVVLEKRFICNFGCTKAIHQCKDKACLVNVCNIRRVNEDIPALAEDETPANEESSDGLIERALCTTSCANQIKKCQGNKDCQQRVCEQQNDCRVCPMGLPDEPADVSEVAYCGLECKQRFKKCRGDKTCEQNVCKSDRCPGCRFCVTGQTGDHADDDNDTAIPASLERRQDIVDAGPSPEFCFQMCERKIARCGGTPECHNAICATRRCSPCDICKQEQAAIGEKRDVDEVNSIGLKCPEGCDSMVNRCADLACTHDICKSSCQVCSSCKAYTELSSAVELLHLVE</sequence>
<dbReference type="Proteomes" id="UP000800035">
    <property type="component" value="Unassembled WGS sequence"/>
</dbReference>
<keyword evidence="3" id="KW-1185">Reference proteome</keyword>
<accession>A0A6A5TX59</accession>
<proteinExistence type="predicted"/>
<feature type="signal peptide" evidence="1">
    <location>
        <begin position="1"/>
        <end position="15"/>
    </location>
</feature>
<name>A0A6A5TX59_9PLEO</name>
<gene>
    <name evidence="2" type="ORF">CC80DRAFT_548145</name>
</gene>
<evidence type="ECO:0000313" key="3">
    <source>
        <dbReference type="Proteomes" id="UP000800035"/>
    </source>
</evidence>